<sequence>LPGYMSAPCTTLWHVATDGIVRTAASMFPLVLVFVLPSLILHLRHNFIDFPGQQSCIVLLSPEHGRFSFFSMHHRTRMTSSVIKWIRTRLQLKKRVTFGTENEAIVETFVYDQAATCDKGRKFLAVVALKLE</sequence>
<accession>A0A0V1CU87</accession>
<reference evidence="2 3" key="1">
    <citation type="submission" date="2015-01" db="EMBL/GenBank/DDBJ databases">
        <title>Evolution of Trichinella species and genotypes.</title>
        <authorList>
            <person name="Korhonen P.K."/>
            <person name="Edoardo P."/>
            <person name="Giuseppe L.R."/>
            <person name="Gasser R.B."/>
        </authorList>
    </citation>
    <scope>NUCLEOTIDE SEQUENCE [LARGE SCALE GENOMIC DNA]</scope>
    <source>
        <strain evidence="2">ISS120</strain>
    </source>
</reference>
<protein>
    <submittedName>
        <fullName evidence="2">Uncharacterized protein</fullName>
    </submittedName>
</protein>
<proteinExistence type="predicted"/>
<keyword evidence="3" id="KW-1185">Reference proteome</keyword>
<comment type="caution">
    <text evidence="2">The sequence shown here is derived from an EMBL/GenBank/DDBJ whole genome shotgun (WGS) entry which is preliminary data.</text>
</comment>
<organism evidence="2 3">
    <name type="scientific">Trichinella britovi</name>
    <name type="common">Parasitic roundworm</name>
    <dbReference type="NCBI Taxonomy" id="45882"/>
    <lineage>
        <taxon>Eukaryota</taxon>
        <taxon>Metazoa</taxon>
        <taxon>Ecdysozoa</taxon>
        <taxon>Nematoda</taxon>
        <taxon>Enoplea</taxon>
        <taxon>Dorylaimia</taxon>
        <taxon>Trichinellida</taxon>
        <taxon>Trichinellidae</taxon>
        <taxon>Trichinella</taxon>
    </lineage>
</organism>
<feature type="non-terminal residue" evidence="2">
    <location>
        <position position="1"/>
    </location>
</feature>
<dbReference type="EMBL" id="JYDI01000097">
    <property type="protein sequence ID" value="KRY52868.1"/>
    <property type="molecule type" value="Genomic_DNA"/>
</dbReference>
<evidence type="ECO:0000256" key="1">
    <source>
        <dbReference type="SAM" id="Phobius"/>
    </source>
</evidence>
<keyword evidence="1" id="KW-1133">Transmembrane helix</keyword>
<dbReference type="AlphaFoldDB" id="A0A0V1CU87"/>
<name>A0A0V1CU87_TRIBR</name>
<keyword evidence="1" id="KW-0472">Membrane</keyword>
<dbReference type="Proteomes" id="UP000054653">
    <property type="component" value="Unassembled WGS sequence"/>
</dbReference>
<feature type="transmembrane region" description="Helical" evidence="1">
    <location>
        <begin position="20"/>
        <end position="41"/>
    </location>
</feature>
<gene>
    <name evidence="2" type="ORF">T03_11595</name>
</gene>
<evidence type="ECO:0000313" key="2">
    <source>
        <dbReference type="EMBL" id="KRY52868.1"/>
    </source>
</evidence>
<evidence type="ECO:0000313" key="3">
    <source>
        <dbReference type="Proteomes" id="UP000054653"/>
    </source>
</evidence>
<keyword evidence="1" id="KW-0812">Transmembrane</keyword>